<keyword evidence="1" id="KW-0732">Signal</keyword>
<dbReference type="SUPFAM" id="SSF51445">
    <property type="entry name" value="(Trans)glycosidases"/>
    <property type="match status" value="1"/>
</dbReference>
<proteinExistence type="predicted"/>
<reference evidence="4" key="1">
    <citation type="journal article" date="2019" name="Int. J. Syst. Evol. Microbiol.">
        <title>The Global Catalogue of Microorganisms (GCM) 10K type strain sequencing project: providing services to taxonomists for standard genome sequencing and annotation.</title>
        <authorList>
            <consortium name="The Broad Institute Genomics Platform"/>
            <consortium name="The Broad Institute Genome Sequencing Center for Infectious Disease"/>
            <person name="Wu L."/>
            <person name="Ma J."/>
        </authorList>
    </citation>
    <scope>NUCLEOTIDE SEQUENCE [LARGE SCALE GENOMIC DNA]</scope>
    <source>
        <strain evidence="4">JCM 32226</strain>
    </source>
</reference>
<dbReference type="PROSITE" id="PS51257">
    <property type="entry name" value="PROKAR_LIPOPROTEIN"/>
    <property type="match status" value="1"/>
</dbReference>
<evidence type="ECO:0000313" key="3">
    <source>
        <dbReference type="EMBL" id="GAA4503892.1"/>
    </source>
</evidence>
<name>A0ABP8QJX5_9GAMM</name>
<sequence length="1200" mass="134643">MMIKMLTLKKSLLAIMLCSLYGCGDGEPAKTDYSQVAQRKPSDEVIYFLMVDRFENGDKSNDTGKLEGPREITGFDPTDIRYFHGGDLAGVRKRLDYIKELGATAIWLSPIFTNIPTVVTSESILTGSYHGYWIKDYLNVDPHFGTNEEFKALVAEAHKKGLKIYMDLVLNHTFDAIKYKECHFDDGRFRNPPLKVKEGNHEFLYSDCTYHGPESDKKYTPFIPPQYQGAKNPAWLNDIDNYHHYGDTSFVGENALIGDFYGGDDLDTTKPAVVQGLIDITQHWMKEYDIDGFRVDTVKNIDIDFWHAWNKAVADYAKQLGKENFFVFGEAYEYDPMVLTHYLRYGQFSGLLDFIMQDSMRTLFSLGQETDLAKGLFERDEVMRDVDNSPDNNVNFLGNHDMGRLAYMMGVDNADYTPEQKLARVTLANAFMILVRGIPCLYYGDEQGMEGRTADHEARADMFPSLAKGIQDEPLLGTSKTAADDNFDVNHPLFKTIQGLTRLYKSDSALRQGEQLLRFSSDKPGLLVFSRYDKERRREYLIAFNNDTQAHEEHFEVAATDYRQVNGTDGTTTQLAAKEGQVTLSLPPLSYAVYQATEASPVQSEVQALSFVSPQADEVISGMIKLEVAAKGDDRLPAGAVTFYADAGDGYQEIATDPQPPYRAYWDASAVKDGQMAKVKAVWQQGEQQVWREESVRIDHRLPEPLTLHYQNDHHRDRLFMIDDRGQVTQINTPLEQGFNFTWPEYSTFVTLLPAHREGMHFTFDKPQVLTRSTAVKLAEEDAQGKLSAELFIGNQGAVAKDKSSYATAAADEITFDQAMPAAFGDEALYIRGSLNGWGIGDELQPQANGVYYLQRVMDKGAMEFKLADKTWNLVNIGGDMTPQGLTNSIQSTNLKATITERSSYELFYFDRPEFRFFIYMPDEGPLGRRYALQGDGLAAPQPLNYVGNNAYEAVVETTEATELSLTIQDPLGQQMPVSSSAAIAMGKRTPLLTQPGALRLTVPKAGTYLLSLIVQGDNRVEVLFNPKLTGASEGPFGGDLFVRGTMNNWEPQDGLTYLGANRYRAWVYLEPGKAELKIADRYWSNERNIGAGQHGQLSQGTPLSLVNNGGSGNLQLQVDKAGVYEFILDGENPMTPQLTVSPAKVAIIHYYLPNEKAWQTEYQELEEGYESVELWYLDALEQTFASLSDAEKAIKTNHL</sequence>
<dbReference type="InterPro" id="IPR006047">
    <property type="entry name" value="GH13_cat_dom"/>
</dbReference>
<dbReference type="SUPFAM" id="SSF51011">
    <property type="entry name" value="Glycosyl hydrolase domain"/>
    <property type="match status" value="1"/>
</dbReference>
<dbReference type="Proteomes" id="UP001501321">
    <property type="component" value="Unassembled WGS sequence"/>
</dbReference>
<evidence type="ECO:0000259" key="2">
    <source>
        <dbReference type="SMART" id="SM00642"/>
    </source>
</evidence>
<dbReference type="InterPro" id="IPR017853">
    <property type="entry name" value="GH"/>
</dbReference>
<feature type="domain" description="Glycosyl hydrolase family 13 catalytic" evidence="2">
    <location>
        <begin position="48"/>
        <end position="504"/>
    </location>
</feature>
<dbReference type="EMBL" id="BAABFC010000028">
    <property type="protein sequence ID" value="GAA4503892.1"/>
    <property type="molecule type" value="Genomic_DNA"/>
</dbReference>
<dbReference type="Gene3D" id="3.20.20.80">
    <property type="entry name" value="Glycosidases"/>
    <property type="match status" value="1"/>
</dbReference>
<dbReference type="Pfam" id="PF00128">
    <property type="entry name" value="Alpha-amylase"/>
    <property type="match status" value="1"/>
</dbReference>
<keyword evidence="4" id="KW-1185">Reference proteome</keyword>
<feature type="signal peptide" evidence="1">
    <location>
        <begin position="1"/>
        <end position="24"/>
    </location>
</feature>
<accession>A0ABP8QJX5</accession>
<protein>
    <recommendedName>
        <fullName evidence="2">Glycosyl hydrolase family 13 catalytic domain-containing protein</fullName>
    </recommendedName>
</protein>
<comment type="caution">
    <text evidence="3">The sequence shown here is derived from an EMBL/GenBank/DDBJ whole genome shotgun (WGS) entry which is preliminary data.</text>
</comment>
<dbReference type="Gene3D" id="2.60.40.1180">
    <property type="entry name" value="Golgi alpha-mannosidase II"/>
    <property type="match status" value="1"/>
</dbReference>
<feature type="chain" id="PRO_5045432289" description="Glycosyl hydrolase family 13 catalytic domain-containing protein" evidence="1">
    <location>
        <begin position="25"/>
        <end position="1200"/>
    </location>
</feature>
<organism evidence="3 4">
    <name type="scientific">Pseudaeromonas paramecii</name>
    <dbReference type="NCBI Taxonomy" id="2138166"/>
    <lineage>
        <taxon>Bacteria</taxon>
        <taxon>Pseudomonadati</taxon>
        <taxon>Pseudomonadota</taxon>
        <taxon>Gammaproteobacteria</taxon>
        <taxon>Aeromonadales</taxon>
        <taxon>Aeromonadaceae</taxon>
        <taxon>Pseudaeromonas</taxon>
    </lineage>
</organism>
<dbReference type="InterPro" id="IPR013780">
    <property type="entry name" value="Glyco_hydro_b"/>
</dbReference>
<dbReference type="Pfam" id="PF02806">
    <property type="entry name" value="Alpha-amylase_C"/>
    <property type="match status" value="1"/>
</dbReference>
<dbReference type="PANTHER" id="PTHR10357">
    <property type="entry name" value="ALPHA-AMYLASE FAMILY MEMBER"/>
    <property type="match status" value="1"/>
</dbReference>
<evidence type="ECO:0000256" key="1">
    <source>
        <dbReference type="SAM" id="SignalP"/>
    </source>
</evidence>
<dbReference type="InterPro" id="IPR006048">
    <property type="entry name" value="A-amylase/branching_C"/>
</dbReference>
<dbReference type="SMART" id="SM00642">
    <property type="entry name" value="Aamy"/>
    <property type="match status" value="1"/>
</dbReference>
<dbReference type="PANTHER" id="PTHR10357:SF209">
    <property type="entry name" value="PERIPLASMIC ALPHA-AMYLASE"/>
    <property type="match status" value="1"/>
</dbReference>
<gene>
    <name evidence="3" type="ORF">GCM10023095_30870</name>
</gene>
<dbReference type="CDD" id="cd11339">
    <property type="entry name" value="AmyAc_bac_CMD_like_2"/>
    <property type="match status" value="1"/>
</dbReference>
<evidence type="ECO:0000313" key="4">
    <source>
        <dbReference type="Proteomes" id="UP001501321"/>
    </source>
</evidence>